<keyword evidence="3" id="KW-1185">Reference proteome</keyword>
<feature type="region of interest" description="Disordered" evidence="1">
    <location>
        <begin position="1"/>
        <end position="32"/>
    </location>
</feature>
<evidence type="ECO:0000256" key="1">
    <source>
        <dbReference type="SAM" id="MobiDB-lite"/>
    </source>
</evidence>
<evidence type="ECO:0000313" key="2">
    <source>
        <dbReference type="EMBL" id="CAB0039322.1"/>
    </source>
</evidence>
<dbReference type="EMBL" id="CADCXV010000951">
    <property type="protein sequence ID" value="CAB0039322.1"/>
    <property type="molecule type" value="Genomic_DNA"/>
</dbReference>
<reference evidence="2 3" key="1">
    <citation type="submission" date="2020-02" db="EMBL/GenBank/DDBJ databases">
        <authorList>
            <person name="Ferguson B K."/>
        </authorList>
    </citation>
    <scope>NUCLEOTIDE SEQUENCE [LARGE SCALE GENOMIC DNA]</scope>
</reference>
<dbReference type="Proteomes" id="UP000479190">
    <property type="component" value="Unassembled WGS sequence"/>
</dbReference>
<organism evidence="2 3">
    <name type="scientific">Trichogramma brassicae</name>
    <dbReference type="NCBI Taxonomy" id="86971"/>
    <lineage>
        <taxon>Eukaryota</taxon>
        <taxon>Metazoa</taxon>
        <taxon>Ecdysozoa</taxon>
        <taxon>Arthropoda</taxon>
        <taxon>Hexapoda</taxon>
        <taxon>Insecta</taxon>
        <taxon>Pterygota</taxon>
        <taxon>Neoptera</taxon>
        <taxon>Endopterygota</taxon>
        <taxon>Hymenoptera</taxon>
        <taxon>Apocrita</taxon>
        <taxon>Proctotrupomorpha</taxon>
        <taxon>Chalcidoidea</taxon>
        <taxon>Trichogrammatidae</taxon>
        <taxon>Trichogramma</taxon>
    </lineage>
</organism>
<proteinExistence type="predicted"/>
<dbReference type="AlphaFoldDB" id="A0A6H5IUG6"/>
<sequence length="371" mass="41658">MNRKSVCDNDFSSSDESGDEYESGRKFDDEADGIIQSETLPKKSGERYLQVYDAYKKWKSANINALSSSEEKNLIVYFTELKTKNKPPTLWSIWSMLRTTLMTKDEINIKDFLNLKALLKNNNKGYTPKQSLVLKWAEIERFMNEAPDQSYLAAKTIKQKGGWRSDNVAQLYIEHSKNNRQKIFDGITHASTASCETASSSINYSMPSTSKVSNVALKSSLMPSTSTTCTAATRSTASVKVAADPQIDEFDVRWEDFSENFDASEPQKLTGTNEITPADSRSPPPVTTSPRPVSEVTATTSDPRFLIVVPQCSPPNHRYLTRLFSPKTEKRTCARSAIVCVAFKLIWTQKTEKRTCARSAIVCVAFKLIWT</sequence>
<gene>
    <name evidence="2" type="ORF">TBRA_LOCUS11068</name>
</gene>
<feature type="non-terminal residue" evidence="2">
    <location>
        <position position="371"/>
    </location>
</feature>
<protein>
    <submittedName>
        <fullName evidence="2">Uncharacterized protein</fullName>
    </submittedName>
</protein>
<feature type="region of interest" description="Disordered" evidence="1">
    <location>
        <begin position="263"/>
        <end position="293"/>
    </location>
</feature>
<accession>A0A6H5IUG6</accession>
<evidence type="ECO:0000313" key="3">
    <source>
        <dbReference type="Proteomes" id="UP000479190"/>
    </source>
</evidence>
<name>A0A6H5IUG6_9HYME</name>
<dbReference type="OrthoDB" id="7698948at2759"/>